<name>A0AAW7I2K7_9GAMM</name>
<organism evidence="1 2">
    <name type="scientific">Aeromonas bestiarum</name>
    <dbReference type="NCBI Taxonomy" id="105751"/>
    <lineage>
        <taxon>Bacteria</taxon>
        <taxon>Pseudomonadati</taxon>
        <taxon>Pseudomonadota</taxon>
        <taxon>Gammaproteobacteria</taxon>
        <taxon>Aeromonadales</taxon>
        <taxon>Aeromonadaceae</taxon>
        <taxon>Aeromonas</taxon>
    </lineage>
</organism>
<dbReference type="Pfam" id="PF02413">
    <property type="entry name" value="Caudo_TAP"/>
    <property type="match status" value="1"/>
</dbReference>
<proteinExistence type="predicted"/>
<dbReference type="InterPro" id="IPR003458">
    <property type="entry name" value="Phage_T4_Gp38_tail_assem"/>
</dbReference>
<protein>
    <submittedName>
        <fullName evidence="1">Tail fiber assembly protein</fullName>
    </submittedName>
</protein>
<reference evidence="1" key="1">
    <citation type="submission" date="2023-08" db="EMBL/GenBank/DDBJ databases">
        <title>WGS of Aeromonas isolates.</title>
        <authorList>
            <person name="Lee H."/>
        </authorList>
    </citation>
    <scope>NUCLEOTIDE SEQUENCE</scope>
    <source>
        <strain evidence="1">SL22</strain>
    </source>
</reference>
<dbReference type="Proteomes" id="UP001168216">
    <property type="component" value="Unassembled WGS sequence"/>
</dbReference>
<comment type="caution">
    <text evidence="1">The sequence shown here is derived from an EMBL/GenBank/DDBJ whole genome shotgun (WGS) entry which is preliminary data.</text>
</comment>
<dbReference type="AlphaFoldDB" id="A0AAW7I2K7"/>
<dbReference type="EMBL" id="JAOPLV010000009">
    <property type="protein sequence ID" value="MDM5141524.1"/>
    <property type="molecule type" value="Genomic_DNA"/>
</dbReference>
<dbReference type="RefSeq" id="WP_290022580.1">
    <property type="nucleotide sequence ID" value="NZ_JAOPLV010000009.1"/>
</dbReference>
<accession>A0AAW7I2K7</accession>
<evidence type="ECO:0000313" key="1">
    <source>
        <dbReference type="EMBL" id="MDM5141524.1"/>
    </source>
</evidence>
<sequence>MQQPFPAWAFDPVTGKLLCQQFGYESPDAQGEVIYLNNTTTQQPPVTAAHEAACYLDAAGKPVTEHNSGLWSVIADWVGVQLWNTHSGQPVSITELGITPDDIDATDKEPPSKLHSWQNGAWQEDSIKIEAAQLAAAELELGNRDKEAKDIITRIEPAVVGGYAKQEDIDRLPHWQRYRYELPDVRAQPKWPASPIWPLRPGETTSE</sequence>
<evidence type="ECO:0000313" key="2">
    <source>
        <dbReference type="Proteomes" id="UP001168216"/>
    </source>
</evidence>
<gene>
    <name evidence="1" type="ORF">OB959_17275</name>
</gene>